<sequence length="757" mass="87340">MKVLLLSHFFYTTKGPVHGPADSVKDYLARNKISYSYIAHPLHSGRKSFLEINKNGKVEIQSFGTKIKLPLVVKSLLELLQTPLITKNDDYDLAIAVDPLNALSALLLRRLGKCKKVVFYTADYAEKRFENQLFNYVYHILDKFALRYSDFVWNVSTRILKKRLEQGIIPSKNLYVPNTPSFSMVKNLPINQVDRFKVMMVVGKTHSPILSKVISAFRKVKKQYPKAKLVLIGPQNKKDVDKNIKNLGLQNSVERLGQIKHEDLLNILKTGGIGLALYTQDFPWTYYGDSMKAREYMACGLPVIISDIVSTAEDIKENNAGIVVKPNALEIERAIKKLLGDKNFWQETRNNAINAAKKYDLDKILEDVFERVTKKEKQMKSIAIVTHGDIRGPAHEIRDYLRPRSFRLLFISHPLLFIKKNFALSSFYELYDYGDLVLKKGAYHWRLSEPSLYVKDFLYTIIWCIRNSKKIDLFIGSGNLNAFAGLILKKIGKVEKVVFYCIDYIPYRFENEFLNNLYHFVDKVCAEKCDLTWNLSRRMILGRENKWKKKFQNQIIVPHGLHGSFDTSKNVIRKFNRYEIVFIGTLLKKQGVQLIIRTLPRLVNRFPKVRLNVIGTGEYKTSLVKLAATLGVESHVTFTGYQPDKKLEKIMSRAHVAVAPYREKKSNFSYYGDPGKVKSYLSLGLPVIITEVPAVASDLKKYKCGLVINYSEDRLIGALERFFLDLKFSYKYRKNALKFASRFTWEKIYQEALRKTI</sequence>
<dbReference type="Gene3D" id="3.40.50.2000">
    <property type="entry name" value="Glycogen Phosphorylase B"/>
    <property type="match status" value="4"/>
</dbReference>
<evidence type="ECO:0000256" key="1">
    <source>
        <dbReference type="ARBA" id="ARBA00022679"/>
    </source>
</evidence>
<dbReference type="Proteomes" id="UP000176740">
    <property type="component" value="Unassembled WGS sequence"/>
</dbReference>
<name>A0A1F5GZ88_9BACT</name>
<evidence type="ECO:0000313" key="4">
    <source>
        <dbReference type="Proteomes" id="UP000176740"/>
    </source>
</evidence>
<reference evidence="3 4" key="1">
    <citation type="journal article" date="2016" name="Nat. Commun.">
        <title>Thousands of microbial genomes shed light on interconnected biogeochemical processes in an aquifer system.</title>
        <authorList>
            <person name="Anantharaman K."/>
            <person name="Brown C.T."/>
            <person name="Hug L.A."/>
            <person name="Sharon I."/>
            <person name="Castelle C.J."/>
            <person name="Probst A.J."/>
            <person name="Thomas B.C."/>
            <person name="Singh A."/>
            <person name="Wilkins M.J."/>
            <person name="Karaoz U."/>
            <person name="Brodie E.L."/>
            <person name="Williams K.H."/>
            <person name="Hubbard S.S."/>
            <person name="Banfield J.F."/>
        </authorList>
    </citation>
    <scope>NUCLEOTIDE SEQUENCE [LARGE SCALE GENOMIC DNA]</scope>
</reference>
<evidence type="ECO:0000313" key="3">
    <source>
        <dbReference type="EMBL" id="OGD97114.1"/>
    </source>
</evidence>
<dbReference type="SUPFAM" id="SSF53756">
    <property type="entry name" value="UDP-Glycosyltransferase/glycogen phosphorylase"/>
    <property type="match status" value="2"/>
</dbReference>
<feature type="domain" description="Glycosyl transferase family 1" evidence="2">
    <location>
        <begin position="576"/>
        <end position="738"/>
    </location>
</feature>
<dbReference type="Pfam" id="PF00534">
    <property type="entry name" value="Glycos_transf_1"/>
    <property type="match status" value="2"/>
</dbReference>
<keyword evidence="1" id="KW-0808">Transferase</keyword>
<dbReference type="PANTHER" id="PTHR46401">
    <property type="entry name" value="GLYCOSYLTRANSFERASE WBBK-RELATED"/>
    <property type="match status" value="1"/>
</dbReference>
<proteinExistence type="predicted"/>
<gene>
    <name evidence="3" type="ORF">A3A49_02690</name>
</gene>
<dbReference type="PANTHER" id="PTHR46401:SF2">
    <property type="entry name" value="GLYCOSYLTRANSFERASE WBBK-RELATED"/>
    <property type="match status" value="1"/>
</dbReference>
<dbReference type="AlphaFoldDB" id="A0A1F5GZ88"/>
<dbReference type="GO" id="GO:0009103">
    <property type="term" value="P:lipopolysaccharide biosynthetic process"/>
    <property type="evidence" value="ECO:0007669"/>
    <property type="project" value="TreeGrafter"/>
</dbReference>
<evidence type="ECO:0000259" key="2">
    <source>
        <dbReference type="Pfam" id="PF00534"/>
    </source>
</evidence>
<accession>A0A1F5GZ88</accession>
<dbReference type="EMBL" id="MFBO01000038">
    <property type="protein sequence ID" value="OGD97114.1"/>
    <property type="molecule type" value="Genomic_DNA"/>
</dbReference>
<dbReference type="InterPro" id="IPR001296">
    <property type="entry name" value="Glyco_trans_1"/>
</dbReference>
<organism evidence="3 4">
    <name type="scientific">Candidatus Curtissbacteria bacterium RIFCSPLOWO2_01_FULL_38_11b</name>
    <dbReference type="NCBI Taxonomy" id="1797725"/>
    <lineage>
        <taxon>Bacteria</taxon>
        <taxon>Candidatus Curtissiibacteriota</taxon>
    </lineage>
</organism>
<comment type="caution">
    <text evidence="3">The sequence shown here is derived from an EMBL/GenBank/DDBJ whole genome shotgun (WGS) entry which is preliminary data.</text>
</comment>
<protein>
    <recommendedName>
        <fullName evidence="2">Glycosyl transferase family 1 domain-containing protein</fullName>
    </recommendedName>
</protein>
<feature type="domain" description="Glycosyl transferase family 1" evidence="2">
    <location>
        <begin position="211"/>
        <end position="358"/>
    </location>
</feature>
<dbReference type="STRING" id="1797725.A3A49_02690"/>
<dbReference type="GO" id="GO:0016757">
    <property type="term" value="F:glycosyltransferase activity"/>
    <property type="evidence" value="ECO:0007669"/>
    <property type="project" value="InterPro"/>
</dbReference>